<dbReference type="Proteomes" id="UP001259587">
    <property type="component" value="Unassembled WGS sequence"/>
</dbReference>
<gene>
    <name evidence="1" type="ORF">J2W83_001259</name>
</gene>
<protein>
    <submittedName>
        <fullName evidence="1">Uncharacterized protein (TIGR02448 family)</fullName>
    </submittedName>
</protein>
<evidence type="ECO:0000313" key="2">
    <source>
        <dbReference type="Proteomes" id="UP001259587"/>
    </source>
</evidence>
<reference evidence="1" key="1">
    <citation type="submission" date="2023-07" db="EMBL/GenBank/DDBJ databases">
        <title>Sorghum-associated microbial communities from plants grown in Nebraska, USA.</title>
        <authorList>
            <person name="Schachtman D."/>
        </authorList>
    </citation>
    <scope>NUCLEOTIDE SEQUENCE</scope>
    <source>
        <strain evidence="1">BE56</strain>
    </source>
</reference>
<sequence length="105" mass="11172">MNPLHALLIGILLTCASPAWSMDGKGNSVDHFTLGSSLLSVGLSGTTSHPLQAFKAARDDALAFVGSAGRYRGVRLEQAFQTYRQVHPYADVSDEQLALAIASLQ</sequence>
<accession>A0ACC6JZR5</accession>
<evidence type="ECO:0000313" key="1">
    <source>
        <dbReference type="EMBL" id="MDR6711665.1"/>
    </source>
</evidence>
<dbReference type="EMBL" id="JAVDTH010000005">
    <property type="protein sequence ID" value="MDR6711665.1"/>
    <property type="molecule type" value="Genomic_DNA"/>
</dbReference>
<name>A0ACC6JZR5_9PSED</name>
<comment type="caution">
    <text evidence="1">The sequence shown here is derived from an EMBL/GenBank/DDBJ whole genome shotgun (WGS) entry which is preliminary data.</text>
</comment>
<organism evidence="1 2">
    <name type="scientific">Pseudomonas hunanensis</name>
    <dbReference type="NCBI Taxonomy" id="1247546"/>
    <lineage>
        <taxon>Bacteria</taxon>
        <taxon>Pseudomonadati</taxon>
        <taxon>Pseudomonadota</taxon>
        <taxon>Gammaproteobacteria</taxon>
        <taxon>Pseudomonadales</taxon>
        <taxon>Pseudomonadaceae</taxon>
        <taxon>Pseudomonas</taxon>
    </lineage>
</organism>
<proteinExistence type="predicted"/>
<keyword evidence="2" id="KW-1185">Reference proteome</keyword>